<dbReference type="PANTHER" id="PTHR30332">
    <property type="entry name" value="PROBABLE GENERAL SECRETION PATHWAY PROTEIN D"/>
    <property type="match status" value="1"/>
</dbReference>
<dbReference type="PRINTS" id="PR00811">
    <property type="entry name" value="BCTERIALGSPD"/>
</dbReference>
<feature type="chain" id="PRO_5047501738" description="Type II/III secretion system secretin-like domain-containing protein" evidence="2">
    <location>
        <begin position="21"/>
        <end position="642"/>
    </location>
</feature>
<protein>
    <recommendedName>
        <fullName evidence="3">Type II/III secretion system secretin-like domain-containing protein</fullName>
    </recommendedName>
</protein>
<dbReference type="PROSITE" id="PS51257">
    <property type="entry name" value="PROKAR_LIPOPROTEIN"/>
    <property type="match status" value="1"/>
</dbReference>
<accession>A0ABW3F840</accession>
<keyword evidence="2" id="KW-0732">Signal</keyword>
<dbReference type="RefSeq" id="WP_379058683.1">
    <property type="nucleotide sequence ID" value="NZ_JBHTKB010000003.1"/>
</dbReference>
<dbReference type="InterPro" id="IPR001775">
    <property type="entry name" value="GspD/PilQ"/>
</dbReference>
<feature type="signal peptide" evidence="2">
    <location>
        <begin position="1"/>
        <end position="20"/>
    </location>
</feature>
<dbReference type="Gene3D" id="3.55.50.30">
    <property type="match status" value="1"/>
</dbReference>
<dbReference type="Proteomes" id="UP001597128">
    <property type="component" value="Unassembled WGS sequence"/>
</dbReference>
<dbReference type="Pfam" id="PF00263">
    <property type="entry name" value="Secretin"/>
    <property type="match status" value="1"/>
</dbReference>
<organism evidence="4 5">
    <name type="scientific">Methylophilus luteus</name>
    <dbReference type="NCBI Taxonomy" id="640108"/>
    <lineage>
        <taxon>Bacteria</taxon>
        <taxon>Pseudomonadati</taxon>
        <taxon>Pseudomonadota</taxon>
        <taxon>Betaproteobacteria</taxon>
        <taxon>Nitrosomonadales</taxon>
        <taxon>Methylophilaceae</taxon>
        <taxon>Methylophilus</taxon>
    </lineage>
</organism>
<name>A0ABW3F840_9PROT</name>
<dbReference type="PANTHER" id="PTHR30332:SF17">
    <property type="entry name" value="TYPE IV PILIATION SYSTEM PROTEIN DR_0774-RELATED"/>
    <property type="match status" value="1"/>
</dbReference>
<gene>
    <name evidence="4" type="ORF">ACFQ1Z_13785</name>
</gene>
<proteinExistence type="inferred from homology"/>
<keyword evidence="5" id="KW-1185">Reference proteome</keyword>
<comment type="caution">
    <text evidence="4">The sequence shown here is derived from an EMBL/GenBank/DDBJ whole genome shotgun (WGS) entry which is preliminary data.</text>
</comment>
<reference evidence="5" key="1">
    <citation type="journal article" date="2019" name="Int. J. Syst. Evol. Microbiol.">
        <title>The Global Catalogue of Microorganisms (GCM) 10K type strain sequencing project: providing services to taxonomists for standard genome sequencing and annotation.</title>
        <authorList>
            <consortium name="The Broad Institute Genomics Platform"/>
            <consortium name="The Broad Institute Genome Sequencing Center for Infectious Disease"/>
            <person name="Wu L."/>
            <person name="Ma J."/>
        </authorList>
    </citation>
    <scope>NUCLEOTIDE SEQUENCE [LARGE SCALE GENOMIC DNA]</scope>
    <source>
        <strain evidence="5">CCUG 58412</strain>
    </source>
</reference>
<feature type="domain" description="Type II/III secretion system secretin-like" evidence="3">
    <location>
        <begin position="426"/>
        <end position="608"/>
    </location>
</feature>
<evidence type="ECO:0000256" key="2">
    <source>
        <dbReference type="SAM" id="SignalP"/>
    </source>
</evidence>
<evidence type="ECO:0000313" key="4">
    <source>
        <dbReference type="EMBL" id="MFD0914626.1"/>
    </source>
</evidence>
<sequence>MRFTAILLACLWLTACIPQAVNNGDRAATLHLPELTSEAALATPLAPNPEVETYDVESGLVPNPPLKSATPTLLVNLVVHEAPVQEVLQALAREGQLNMDIHPGLRGKVSLHAVQQSIPAILSRIARQVDMYYEWGNGIWSVAPDMPVLRSYRVNYVNMTRDTTGFIGVASEINSTGRPAIGSGQNNNSAMAQAQPTVTGNSNSSRTAVATQSRYHLWESVVQNIQALLEETDKASIARDEVVESAALTPGLALPATETTDGAESSRTTIEKTIASAQTAVQAEKAQQAHVRWRASRLIANPETGILTVRASHSQQAQVKSYLESVMQVAARQVLIEATIVEVELSKSFQMGIDWSRLSSSARQSGWQLSQSLGSEAAHFNRDTRSWETNNSKNALGQNNGNVAFMLGYLNPSSRFGNLSASVTLLEQFGKTRVLSSPKLMVLNNQTAILKVVDNLVYFTIQSQISQSSSNNAANLQSVTTTANTVPVGLVMAVTAQINGQKRVNLNVRPTVSKVLRYIEDPNPQLGSGSTRIVSSIPEIQVREMESVLNIASGNVAVLGGLMQEDQRDFKDKVPGLASIPIIGYVFQGINQAARKTELVVFLRPTVIGLADVKTGDLQPFEPLLPESLPADEFDLKIGQPL</sequence>
<evidence type="ECO:0000259" key="3">
    <source>
        <dbReference type="Pfam" id="PF00263"/>
    </source>
</evidence>
<evidence type="ECO:0000256" key="1">
    <source>
        <dbReference type="RuleBase" id="RU004003"/>
    </source>
</evidence>
<dbReference type="InterPro" id="IPR004846">
    <property type="entry name" value="T2SS/T3SS_dom"/>
</dbReference>
<dbReference type="EMBL" id="JBHTKB010000003">
    <property type="protein sequence ID" value="MFD0914626.1"/>
    <property type="molecule type" value="Genomic_DNA"/>
</dbReference>
<comment type="similarity">
    <text evidence="1">Belongs to the bacterial secretin family.</text>
</comment>
<dbReference type="InterPro" id="IPR050810">
    <property type="entry name" value="Bact_Secretion_Sys_Channel"/>
</dbReference>
<evidence type="ECO:0000313" key="5">
    <source>
        <dbReference type="Proteomes" id="UP001597128"/>
    </source>
</evidence>